<reference evidence="8 9" key="1">
    <citation type="journal article" date="2018" name="New Phytol.">
        <title>Phylogenomics of Endogonaceae and evolution of mycorrhizas within Mucoromycota.</title>
        <authorList>
            <person name="Chang Y."/>
            <person name="Desiro A."/>
            <person name="Na H."/>
            <person name="Sandor L."/>
            <person name="Lipzen A."/>
            <person name="Clum A."/>
            <person name="Barry K."/>
            <person name="Grigoriev I.V."/>
            <person name="Martin F.M."/>
            <person name="Stajich J.E."/>
            <person name="Smith M.E."/>
            <person name="Bonito G."/>
            <person name="Spatafora J.W."/>
        </authorList>
    </citation>
    <scope>NUCLEOTIDE SEQUENCE [LARGE SCALE GENOMIC DNA]</scope>
    <source>
        <strain evidence="8 9">GMNB39</strain>
    </source>
</reference>
<evidence type="ECO:0000256" key="1">
    <source>
        <dbReference type="ARBA" id="ARBA00004141"/>
    </source>
</evidence>
<proteinExistence type="inferred from homology"/>
<dbReference type="Pfam" id="PF00083">
    <property type="entry name" value="Sugar_tr"/>
    <property type="match status" value="1"/>
</dbReference>
<accession>A0A433D1W4</accession>
<dbReference type="SUPFAM" id="SSF103473">
    <property type="entry name" value="MFS general substrate transporter"/>
    <property type="match status" value="1"/>
</dbReference>
<gene>
    <name evidence="8" type="ORF">BC936DRAFT_148974</name>
</gene>
<dbReference type="InterPro" id="IPR005829">
    <property type="entry name" value="Sugar_transporter_CS"/>
</dbReference>
<dbReference type="FunFam" id="1.20.1250.20:FF:000026">
    <property type="entry name" value="MFS quinate transporter QutD"/>
    <property type="match status" value="1"/>
</dbReference>
<dbReference type="NCBIfam" id="TIGR00879">
    <property type="entry name" value="SP"/>
    <property type="match status" value="1"/>
</dbReference>
<comment type="caution">
    <text evidence="8">The sequence shown here is derived from an EMBL/GenBank/DDBJ whole genome shotgun (WGS) entry which is preliminary data.</text>
</comment>
<comment type="similarity">
    <text evidence="2 7">Belongs to the major facilitator superfamily. Sugar transporter (TC 2.A.1.1) family.</text>
</comment>
<dbReference type="GO" id="GO:0016020">
    <property type="term" value="C:membrane"/>
    <property type="evidence" value="ECO:0007669"/>
    <property type="project" value="UniProtKB-SubCell"/>
</dbReference>
<dbReference type="GO" id="GO:0005351">
    <property type="term" value="F:carbohydrate:proton symporter activity"/>
    <property type="evidence" value="ECO:0007669"/>
    <property type="project" value="TreeGrafter"/>
</dbReference>
<dbReference type="PRINTS" id="PR00171">
    <property type="entry name" value="SUGRTRNSPORT"/>
</dbReference>
<evidence type="ECO:0000313" key="9">
    <source>
        <dbReference type="Proteomes" id="UP000268093"/>
    </source>
</evidence>
<dbReference type="PROSITE" id="PS00216">
    <property type="entry name" value="SUGAR_TRANSPORT_1"/>
    <property type="match status" value="1"/>
</dbReference>
<dbReference type="PANTHER" id="PTHR48022">
    <property type="entry name" value="PLASTIDIC GLUCOSE TRANSPORTER 4"/>
    <property type="match status" value="1"/>
</dbReference>
<dbReference type="EMBL" id="RBNI01008281">
    <property type="protein sequence ID" value="RUP44821.1"/>
    <property type="molecule type" value="Genomic_DNA"/>
</dbReference>
<keyword evidence="3 7" id="KW-0813">Transport</keyword>
<dbReference type="PROSITE" id="PS00217">
    <property type="entry name" value="SUGAR_TRANSPORT_2"/>
    <property type="match status" value="1"/>
</dbReference>
<dbReference type="CDD" id="cd17356">
    <property type="entry name" value="MFS_HXT"/>
    <property type="match status" value="1"/>
</dbReference>
<evidence type="ECO:0000256" key="3">
    <source>
        <dbReference type="ARBA" id="ARBA00022448"/>
    </source>
</evidence>
<evidence type="ECO:0000256" key="6">
    <source>
        <dbReference type="ARBA" id="ARBA00023136"/>
    </source>
</evidence>
<evidence type="ECO:0000313" key="8">
    <source>
        <dbReference type="EMBL" id="RUP44821.1"/>
    </source>
</evidence>
<dbReference type="PANTHER" id="PTHR48022:SF7">
    <property type="entry name" value="MAJOR FACILITATOR SUPERFAMILY (MFS) PROFILE DOMAIN-CONTAINING PROTEIN-RELATED"/>
    <property type="match status" value="1"/>
</dbReference>
<comment type="subcellular location">
    <subcellularLocation>
        <location evidence="1">Membrane</location>
        <topology evidence="1">Multi-pass membrane protein</topology>
    </subcellularLocation>
</comment>
<keyword evidence="6" id="KW-0472">Membrane</keyword>
<dbReference type="InterPro" id="IPR005828">
    <property type="entry name" value="MFS_sugar_transport-like"/>
</dbReference>
<dbReference type="InterPro" id="IPR003663">
    <property type="entry name" value="Sugar/inositol_transpt"/>
</dbReference>
<dbReference type="OrthoDB" id="4142200at2759"/>
<evidence type="ECO:0000256" key="7">
    <source>
        <dbReference type="RuleBase" id="RU003346"/>
    </source>
</evidence>
<dbReference type="Proteomes" id="UP000268093">
    <property type="component" value="Unassembled WGS sequence"/>
</dbReference>
<dbReference type="InterPro" id="IPR050360">
    <property type="entry name" value="MFS_Sugar_Transporters"/>
</dbReference>
<protein>
    <submittedName>
        <fullName evidence="8">General substrate transporter</fullName>
    </submittedName>
</protein>
<dbReference type="Gene3D" id="1.20.1250.20">
    <property type="entry name" value="MFS general substrate transporter like domains"/>
    <property type="match status" value="1"/>
</dbReference>
<dbReference type="PROSITE" id="PS50850">
    <property type="entry name" value="MFS"/>
    <property type="match status" value="1"/>
</dbReference>
<dbReference type="AlphaFoldDB" id="A0A433D1W4"/>
<keyword evidence="9" id="KW-1185">Reference proteome</keyword>
<evidence type="ECO:0000256" key="5">
    <source>
        <dbReference type="ARBA" id="ARBA00022989"/>
    </source>
</evidence>
<sequence>MASNIYLIGGFAAIAGLLFGFDIGSNSGIIGTKIYQDYFNHPDGTEQGTINGAMSIGCFVGSLASGYFGDYVGRKWSIAGSGLLFAVGALIQALSNGVGMLIAGRLIAGLSVGLTSMMVPLYQSEVAPKEIRGRLVSIQQWAITWGIFIAFWIQYGCSYIPDTSSFRIPYGVLGIPGLILAVGMIWFPESPRFLADKNRNEEALQILANLHGNGDINNEYVQREWAEIQETIRFEREEAAHSYLELFKPKMIKRVFLGVALQAWQQLTGMNIIMFYVVYLFNQAGVVGQEATLQSSGVSYVVNVVATIPAILYVDKWGRRPTLIYGAFAMSVCLFIVGGVMGGVGTRLYDDVSGKHYYNFNGNTSATYVIIIFVYIFVACFAVSWGPVGWIYPAEIYPNRIRAKAVSLSTASNWFFNWLLNFFVPNLMEDLGYGLYVLFGAFNLAMSIHVYFQYPETKGYTLEEMDQVFATSVSPRKSHVKQVKDVEAPEEKKTEI</sequence>
<evidence type="ECO:0000256" key="4">
    <source>
        <dbReference type="ARBA" id="ARBA00022692"/>
    </source>
</evidence>
<dbReference type="InterPro" id="IPR020846">
    <property type="entry name" value="MFS_dom"/>
</dbReference>
<evidence type="ECO:0000256" key="2">
    <source>
        <dbReference type="ARBA" id="ARBA00010992"/>
    </source>
</evidence>
<keyword evidence="4" id="KW-0812">Transmembrane</keyword>
<dbReference type="InterPro" id="IPR036259">
    <property type="entry name" value="MFS_trans_sf"/>
</dbReference>
<keyword evidence="5" id="KW-1133">Transmembrane helix</keyword>
<organism evidence="8 9">
    <name type="scientific">Jimgerdemannia flammicorona</name>
    <dbReference type="NCBI Taxonomy" id="994334"/>
    <lineage>
        <taxon>Eukaryota</taxon>
        <taxon>Fungi</taxon>
        <taxon>Fungi incertae sedis</taxon>
        <taxon>Mucoromycota</taxon>
        <taxon>Mucoromycotina</taxon>
        <taxon>Endogonomycetes</taxon>
        <taxon>Endogonales</taxon>
        <taxon>Endogonaceae</taxon>
        <taxon>Jimgerdemannia</taxon>
    </lineage>
</organism>
<name>A0A433D1W4_9FUNG</name>